<keyword evidence="4" id="KW-1015">Disulfide bond</keyword>
<dbReference type="PANTHER" id="PTHR10605">
    <property type="entry name" value="HEPARAN SULFATE SULFOTRANSFERASE"/>
    <property type="match status" value="1"/>
</dbReference>
<feature type="binding site" evidence="3">
    <location>
        <position position="138"/>
    </location>
    <ligand>
        <name>3'-phosphoadenylyl sulfate</name>
        <dbReference type="ChEBI" id="CHEBI:58339"/>
    </ligand>
</feature>
<dbReference type="FunFam" id="3.40.50.300:FF:004168">
    <property type="entry name" value="Uncharacterized protein"/>
    <property type="match status" value="1"/>
</dbReference>
<dbReference type="KEGG" id="spu:752553"/>
<name>A0A7M7PCG9_STRPU</name>
<accession>A0A7M7PCG9</accession>
<reference evidence="7" key="1">
    <citation type="submission" date="2015-02" db="EMBL/GenBank/DDBJ databases">
        <title>Genome sequencing for Strongylocentrotus purpuratus.</title>
        <authorList>
            <person name="Murali S."/>
            <person name="Liu Y."/>
            <person name="Vee V."/>
            <person name="English A."/>
            <person name="Wang M."/>
            <person name="Skinner E."/>
            <person name="Han Y."/>
            <person name="Muzny D.M."/>
            <person name="Worley K.C."/>
            <person name="Gibbs R.A."/>
        </authorList>
    </citation>
    <scope>NUCLEOTIDE SEQUENCE</scope>
</reference>
<evidence type="ECO:0000313" key="6">
    <source>
        <dbReference type="EnsemblMetazoa" id="XP_030849651"/>
    </source>
</evidence>
<protein>
    <recommendedName>
        <fullName evidence="5">Sulfotransferase domain-containing protein</fullName>
    </recommendedName>
</protein>
<feature type="domain" description="Sulfotransferase" evidence="5">
    <location>
        <begin position="46"/>
        <end position="264"/>
    </location>
</feature>
<dbReference type="GO" id="GO:0008467">
    <property type="term" value="F:[heparan sulfate]-glucosamine 3-sulfotransferase activity"/>
    <property type="evidence" value="ECO:0000318"/>
    <property type="project" value="GO_Central"/>
</dbReference>
<dbReference type="RefSeq" id="XP_030849651.1">
    <property type="nucleotide sequence ID" value="XM_030993791.1"/>
</dbReference>
<keyword evidence="7" id="KW-1185">Reference proteome</keyword>
<evidence type="ECO:0000256" key="2">
    <source>
        <dbReference type="ARBA" id="ARBA00023180"/>
    </source>
</evidence>
<dbReference type="PANTHER" id="PTHR10605:SF65">
    <property type="entry name" value="GH20068P"/>
    <property type="match status" value="1"/>
</dbReference>
<dbReference type="InterPro" id="IPR027417">
    <property type="entry name" value="P-loop_NTPase"/>
</dbReference>
<dbReference type="InterPro" id="IPR037359">
    <property type="entry name" value="NST/OST"/>
</dbReference>
<dbReference type="InterPro" id="IPR000863">
    <property type="entry name" value="Sulfotransferase_dom"/>
</dbReference>
<dbReference type="EnsemblMetazoa" id="XM_030993791">
    <property type="protein sequence ID" value="XP_030849651"/>
    <property type="gene ID" value="LOC752553"/>
</dbReference>
<organism evidence="6 7">
    <name type="scientific">Strongylocentrotus purpuratus</name>
    <name type="common">Purple sea urchin</name>
    <dbReference type="NCBI Taxonomy" id="7668"/>
    <lineage>
        <taxon>Eukaryota</taxon>
        <taxon>Metazoa</taxon>
        <taxon>Echinodermata</taxon>
        <taxon>Eleutherozoa</taxon>
        <taxon>Echinozoa</taxon>
        <taxon>Echinoidea</taxon>
        <taxon>Euechinoidea</taxon>
        <taxon>Echinacea</taxon>
        <taxon>Camarodonta</taxon>
        <taxon>Echinidea</taxon>
        <taxon>Strongylocentrotidae</taxon>
        <taxon>Strongylocentrotus</taxon>
    </lineage>
</organism>
<proteinExistence type="predicted"/>
<dbReference type="Pfam" id="PF00685">
    <property type="entry name" value="Sulfotransfer_1"/>
    <property type="match status" value="1"/>
</dbReference>
<dbReference type="SUPFAM" id="SSF52540">
    <property type="entry name" value="P-loop containing nucleoside triphosphate hydrolases"/>
    <property type="match status" value="1"/>
</dbReference>
<keyword evidence="1" id="KW-0808">Transferase</keyword>
<dbReference type="OrthoDB" id="411451at2759"/>
<dbReference type="InParanoid" id="A0A7M7PCG9"/>
<evidence type="ECO:0000256" key="4">
    <source>
        <dbReference type="PIRSR" id="PIRSR637359-3"/>
    </source>
</evidence>
<sequence>MDEVTLFNRISCYMYVPLEVDGKVARRRLERPPAELKVRGCQKSLPRVLLIGVKEGGTTAMGKYLGLHPSISYSYPVQPGPKITNETLEAWKGTFQLTSYKQLSFTGHHSFFADAKPQLFQMVRKYLPDDVKLILMLRDPVKRLVSDYVRTLSIAESLAGDERKQYEDNEGLKGSLEATLLDETGHVNPLSPIVRQGMYNIDLHTLYQHIRKERILIIDGNAFRKDPYPSLVEVERFLNLPPFLKRRHFVYDEVKRVHCANVSSRPDVRCVIPLKGKSLPAIDDDLLLKLYKFFQPHNTQLEKIFGVKFPWVYRPPTYIYPD</sequence>
<evidence type="ECO:0000256" key="1">
    <source>
        <dbReference type="ARBA" id="ARBA00022679"/>
    </source>
</evidence>
<evidence type="ECO:0000256" key="3">
    <source>
        <dbReference type="PIRSR" id="PIRSR637359-2"/>
    </source>
</evidence>
<dbReference type="Gene3D" id="3.40.50.300">
    <property type="entry name" value="P-loop containing nucleotide triphosphate hydrolases"/>
    <property type="match status" value="1"/>
</dbReference>
<reference evidence="6" key="2">
    <citation type="submission" date="2021-01" db="UniProtKB">
        <authorList>
            <consortium name="EnsemblMetazoa"/>
        </authorList>
    </citation>
    <scope>IDENTIFICATION</scope>
</reference>
<dbReference type="Proteomes" id="UP000007110">
    <property type="component" value="Unassembled WGS sequence"/>
</dbReference>
<feature type="disulfide bond" evidence="4">
    <location>
        <begin position="259"/>
        <end position="270"/>
    </location>
</feature>
<feature type="binding site" evidence="3">
    <location>
        <position position="146"/>
    </location>
    <ligand>
        <name>3'-phosphoadenylyl sulfate</name>
        <dbReference type="ChEBI" id="CHEBI:58339"/>
    </ligand>
</feature>
<dbReference type="GeneID" id="752553"/>
<keyword evidence="2" id="KW-0325">Glycoprotein</keyword>
<evidence type="ECO:0000313" key="7">
    <source>
        <dbReference type="Proteomes" id="UP000007110"/>
    </source>
</evidence>
<evidence type="ECO:0000259" key="5">
    <source>
        <dbReference type="Pfam" id="PF00685"/>
    </source>
</evidence>
<dbReference type="AlphaFoldDB" id="A0A7M7PCG9"/>